<evidence type="ECO:0000313" key="3">
    <source>
        <dbReference type="Proteomes" id="UP000006281"/>
    </source>
</evidence>
<dbReference type="Proteomes" id="UP000006281">
    <property type="component" value="Chromosome"/>
</dbReference>
<dbReference type="STRING" id="1179773.BN6_31300"/>
<accession>K0JRY7</accession>
<dbReference type="EMBL" id="HE804045">
    <property type="protein sequence ID" value="CCH30435.1"/>
    <property type="molecule type" value="Genomic_DNA"/>
</dbReference>
<dbReference type="SUPFAM" id="SSF47413">
    <property type="entry name" value="lambda repressor-like DNA-binding domains"/>
    <property type="match status" value="1"/>
</dbReference>
<dbReference type="PATRIC" id="fig|1179773.3.peg.3129"/>
<dbReference type="HOGENOM" id="CLU_055817_1_0_11"/>
<dbReference type="InterPro" id="IPR043917">
    <property type="entry name" value="DUF5753"/>
</dbReference>
<dbReference type="InterPro" id="IPR001387">
    <property type="entry name" value="Cro/C1-type_HTH"/>
</dbReference>
<gene>
    <name evidence="2" type="ordered locus">BN6_31300</name>
</gene>
<dbReference type="AlphaFoldDB" id="K0JRY7"/>
<dbReference type="Gene3D" id="1.10.260.40">
    <property type="entry name" value="lambda repressor-like DNA-binding domains"/>
    <property type="match status" value="1"/>
</dbReference>
<dbReference type="Pfam" id="PF19054">
    <property type="entry name" value="DUF5753"/>
    <property type="match status" value="1"/>
</dbReference>
<dbReference type="SMART" id="SM00530">
    <property type="entry name" value="HTH_XRE"/>
    <property type="match status" value="1"/>
</dbReference>
<protein>
    <recommendedName>
        <fullName evidence="1">HTH cro/C1-type domain-containing protein</fullName>
    </recommendedName>
</protein>
<dbReference type="InterPro" id="IPR010982">
    <property type="entry name" value="Lambda_DNA-bd_dom_sf"/>
</dbReference>
<reference evidence="2 3" key="1">
    <citation type="journal article" date="2012" name="BMC Genomics">
        <title>Complete genome sequence of Saccharothrix espanaensis DSM 44229T and comparison to the other completely sequenced Pseudonocardiaceae.</title>
        <authorList>
            <person name="Strobel T."/>
            <person name="Al-Dilaimi A."/>
            <person name="Blom J."/>
            <person name="Gessner A."/>
            <person name="Kalinowski J."/>
            <person name="Luzhetska M."/>
            <person name="Puhler A."/>
            <person name="Szczepanowski R."/>
            <person name="Bechthold A."/>
            <person name="Ruckert C."/>
        </authorList>
    </citation>
    <scope>NUCLEOTIDE SEQUENCE [LARGE SCALE GENOMIC DNA]</scope>
    <source>
        <strain evidence="3">ATCC 51144 / DSM 44229 / JCM 9112 / NBRC 15066 / NRRL 15764</strain>
    </source>
</reference>
<dbReference type="KEGG" id="sesp:BN6_31300"/>
<dbReference type="BioCyc" id="SESP1179773:BN6_RS15230-MONOMER"/>
<evidence type="ECO:0000313" key="2">
    <source>
        <dbReference type="EMBL" id="CCH30435.1"/>
    </source>
</evidence>
<keyword evidence="3" id="KW-1185">Reference proteome</keyword>
<dbReference type="RefSeq" id="WP_015100547.1">
    <property type="nucleotide sequence ID" value="NC_019673.1"/>
</dbReference>
<proteinExistence type="predicted"/>
<dbReference type="GO" id="GO:0003677">
    <property type="term" value="F:DNA binding"/>
    <property type="evidence" value="ECO:0007669"/>
    <property type="project" value="InterPro"/>
</dbReference>
<sequence>MADQPPPLARRIELGALLRAYRERAGVDAAAVADALGWSYVQKVGLVEGGKRKLAAVEVTALADLLGLDPAERAKVVELGKIARKRDPGPAFVADWAQTYIALETAADRIELVAEELVPGLVQTEDYARALLGQGAALTPDEIESAVRQRADRQRRLLEPGAPRVDLVLSESGLRRQVGGRAVLRNQLAHLRDLASRPNITVQVLPFEAGAHLALGTWFTLLHIGDPAVTFVYVEALTNADIHDRPPHTDVYRLAMDRARRAALSAADSLALLGRLIGELD</sequence>
<evidence type="ECO:0000259" key="1">
    <source>
        <dbReference type="SMART" id="SM00530"/>
    </source>
</evidence>
<name>K0JRY7_SACES</name>
<feature type="domain" description="HTH cro/C1-type" evidence="1">
    <location>
        <begin position="17"/>
        <end position="73"/>
    </location>
</feature>
<dbReference type="Pfam" id="PF13560">
    <property type="entry name" value="HTH_31"/>
    <property type="match status" value="1"/>
</dbReference>
<dbReference type="eggNOG" id="COG1396">
    <property type="taxonomic scope" value="Bacteria"/>
</dbReference>
<dbReference type="OrthoDB" id="4285266at2"/>
<organism evidence="2 3">
    <name type="scientific">Saccharothrix espanaensis (strain ATCC 51144 / DSM 44229 / JCM 9112 / NBRC 15066 / NRRL 15764)</name>
    <dbReference type="NCBI Taxonomy" id="1179773"/>
    <lineage>
        <taxon>Bacteria</taxon>
        <taxon>Bacillati</taxon>
        <taxon>Actinomycetota</taxon>
        <taxon>Actinomycetes</taxon>
        <taxon>Pseudonocardiales</taxon>
        <taxon>Pseudonocardiaceae</taxon>
        <taxon>Saccharothrix</taxon>
    </lineage>
</organism>